<dbReference type="Gene3D" id="3.10.10.10">
    <property type="entry name" value="HIV Type 1 Reverse Transcriptase, subunit A, domain 1"/>
    <property type="match status" value="1"/>
</dbReference>
<dbReference type="SUPFAM" id="SSF50630">
    <property type="entry name" value="Acid proteases"/>
    <property type="match status" value="1"/>
</dbReference>
<dbReference type="Gene3D" id="3.30.70.270">
    <property type="match status" value="1"/>
</dbReference>
<dbReference type="InterPro" id="IPR021109">
    <property type="entry name" value="Peptidase_aspartic_dom_sf"/>
</dbReference>
<dbReference type="PANTHER" id="PTHR33064">
    <property type="entry name" value="POL PROTEIN"/>
    <property type="match status" value="1"/>
</dbReference>
<proteinExistence type="predicted"/>
<organism evidence="2 3">
    <name type="scientific">Strongyloides stercoralis</name>
    <name type="common">Threadworm</name>
    <dbReference type="NCBI Taxonomy" id="6248"/>
    <lineage>
        <taxon>Eukaryota</taxon>
        <taxon>Metazoa</taxon>
        <taxon>Ecdysozoa</taxon>
        <taxon>Nematoda</taxon>
        <taxon>Chromadorea</taxon>
        <taxon>Rhabditida</taxon>
        <taxon>Tylenchina</taxon>
        <taxon>Panagrolaimomorpha</taxon>
        <taxon>Strongyloidoidea</taxon>
        <taxon>Strongyloididae</taxon>
        <taxon>Strongyloides</taxon>
    </lineage>
</organism>
<evidence type="ECO:0000313" key="3">
    <source>
        <dbReference type="WBParaSite" id="TCONS_00017117.p1"/>
    </source>
</evidence>
<dbReference type="InterPro" id="IPR051320">
    <property type="entry name" value="Viral_Replic_Matur_Polypro"/>
</dbReference>
<keyword evidence="2" id="KW-1185">Reference proteome</keyword>
<dbReference type="InterPro" id="IPR043128">
    <property type="entry name" value="Rev_trsase/Diguanyl_cyclase"/>
</dbReference>
<evidence type="ECO:0000313" key="2">
    <source>
        <dbReference type="Proteomes" id="UP000035681"/>
    </source>
</evidence>
<dbReference type="InterPro" id="IPR000477">
    <property type="entry name" value="RT_dom"/>
</dbReference>
<sequence>HFTYFKVMESELLVVNQIESILEVLKHQEEFRHINFDKVSVSEISNRLTSYQQSTTTLIKATRSYLRSLNISCESNISSVAYSDSNYIYTTTSAVSNYQFSIAVPLFNHRDKLSNVNEFCDALEEAYELDDVTRERTKINILRQKVDQGTRRFYKRKFKEMFLTAVSDNVALDRYYHYVIDFNKFEESISTFEQVAERALSNLSMNDKIRLNGVPSEDYSKRPIKVEKKEDLVGKEKECNFNLNNKELEVPSTVQFPKIQTVVLINRYSINALLDGGSDINILNKDVARTLNLYESDEGTNIKTIAGSEVMYQIKSPMSIQIKDRARITCSKNKLYSGPTPHSTQLLLGRLALGMFGIVVDYESHAYDVGDGFAVAPPQEYMSINPIKDYKVYVRSAPLPGEKEVIQTMVDHGIVMPTTAVEICDHCLINKLHSKEKRFIIDRRPINHMTIKLWSENRKTTTLVNLFQIFKFVSCIDFRSGYNQVNLHPRDVHKYNFQFLHQKFTYKKLPQGSTNASIIYQKLMEDLVLPIKENIDSEKYSIIIYLDDILILSNTNMEEHKNIKTFLGWKFDGKHITLEPDSVPVKMKSLSDSKILLYKRLQTLNYYRIAVQNFAIKIAKLYELIQKNKPQKIN</sequence>
<dbReference type="Proteomes" id="UP000035681">
    <property type="component" value="Unplaced"/>
</dbReference>
<protein>
    <recommendedName>
        <fullName evidence="1">Reverse transcriptase domain-containing protein</fullName>
    </recommendedName>
</protein>
<reference evidence="3" key="1">
    <citation type="submission" date="2024-02" db="UniProtKB">
        <authorList>
            <consortium name="WormBaseParasite"/>
        </authorList>
    </citation>
    <scope>IDENTIFICATION</scope>
</reference>
<dbReference type="WBParaSite" id="TCONS_00017117.p1">
    <property type="protein sequence ID" value="TCONS_00017117.p1"/>
    <property type="gene ID" value="XLOC_011274"/>
</dbReference>
<dbReference type="Gene3D" id="2.40.70.10">
    <property type="entry name" value="Acid Proteases"/>
    <property type="match status" value="1"/>
</dbReference>
<dbReference type="AlphaFoldDB" id="A0AAF5DSS4"/>
<dbReference type="InterPro" id="IPR043502">
    <property type="entry name" value="DNA/RNA_pol_sf"/>
</dbReference>
<dbReference type="PROSITE" id="PS50878">
    <property type="entry name" value="RT_POL"/>
    <property type="match status" value="1"/>
</dbReference>
<accession>A0AAF5DSS4</accession>
<dbReference type="SUPFAM" id="SSF56672">
    <property type="entry name" value="DNA/RNA polymerases"/>
    <property type="match status" value="1"/>
</dbReference>
<evidence type="ECO:0000259" key="1">
    <source>
        <dbReference type="PROSITE" id="PS50878"/>
    </source>
</evidence>
<name>A0AAF5DSS4_STRER</name>
<dbReference type="PANTHER" id="PTHR33064:SF37">
    <property type="entry name" value="RIBONUCLEASE H"/>
    <property type="match status" value="1"/>
</dbReference>
<dbReference type="Pfam" id="PF00078">
    <property type="entry name" value="RVT_1"/>
    <property type="match status" value="1"/>
</dbReference>
<feature type="domain" description="Reverse transcriptase" evidence="1">
    <location>
        <begin position="410"/>
        <end position="611"/>
    </location>
</feature>